<dbReference type="RefSeq" id="XP_013407276.1">
    <property type="nucleotide sequence ID" value="XM_013551822.1"/>
</dbReference>
<dbReference type="PANTHER" id="PTHR13147:SF5">
    <property type="entry name" value="FOUR-JOINTED BOX PROTEIN 1"/>
    <property type="match status" value="1"/>
</dbReference>
<dbReference type="PANTHER" id="PTHR13147">
    <property type="entry name" value="FOUR-JOINTED BOX PROTEIN 1"/>
    <property type="match status" value="1"/>
</dbReference>
<dbReference type="RefSeq" id="XP_013407273.1">
    <property type="nucleotide sequence ID" value="XM_013551819.1"/>
</dbReference>
<dbReference type="AlphaFoldDB" id="A0A1S3JAC4"/>
<accession>A0A1S3JAC4</accession>
<proteinExistence type="predicted"/>
<keyword evidence="2" id="KW-1133">Transmembrane helix</keyword>
<name>A0A1S3JAC4_LINAN</name>
<keyword evidence="2" id="KW-0472">Membrane</keyword>
<dbReference type="GO" id="GO:0007267">
    <property type="term" value="P:cell-cell signaling"/>
    <property type="evidence" value="ECO:0007669"/>
    <property type="project" value="TreeGrafter"/>
</dbReference>
<evidence type="ECO:0000313" key="4">
    <source>
        <dbReference type="RefSeq" id="XP_013407271.1"/>
    </source>
</evidence>
<dbReference type="GeneID" id="106171460"/>
<feature type="compositionally biased region" description="Polar residues" evidence="1">
    <location>
        <begin position="129"/>
        <end position="141"/>
    </location>
</feature>
<protein>
    <submittedName>
        <fullName evidence="4 5">Uncharacterized protein LOC106171460</fullName>
    </submittedName>
</protein>
<dbReference type="RefSeq" id="XP_013407277.1">
    <property type="nucleotide sequence ID" value="XM_013551823.1"/>
</dbReference>
<dbReference type="RefSeq" id="XP_013407271.1">
    <property type="nucleotide sequence ID" value="XM_013551817.1"/>
</dbReference>
<keyword evidence="3" id="KW-1185">Reference proteome</keyword>
<feature type="compositionally biased region" description="Acidic residues" evidence="1">
    <location>
        <begin position="170"/>
        <end position="186"/>
    </location>
</feature>
<dbReference type="OrthoDB" id="10055077at2759"/>
<dbReference type="PRINTS" id="PR02072">
    <property type="entry name" value="4JOINTEDBOX1"/>
</dbReference>
<evidence type="ECO:0000313" key="6">
    <source>
        <dbReference type="RefSeq" id="XP_013407273.1"/>
    </source>
</evidence>
<evidence type="ECO:0000313" key="5">
    <source>
        <dbReference type="RefSeq" id="XP_013407272.1"/>
    </source>
</evidence>
<keyword evidence="2" id="KW-0812">Transmembrane</keyword>
<reference evidence="4 5" key="1">
    <citation type="submission" date="2025-04" db="UniProtKB">
        <authorList>
            <consortium name="RefSeq"/>
        </authorList>
    </citation>
    <scope>IDENTIFICATION</scope>
    <source>
        <tissue evidence="4 5">Gonads</tissue>
    </source>
</reference>
<dbReference type="InterPro" id="IPR024868">
    <property type="entry name" value="FJX1/FJ"/>
</dbReference>
<evidence type="ECO:0000313" key="9">
    <source>
        <dbReference type="RefSeq" id="XP_013407277.1"/>
    </source>
</evidence>
<feature type="region of interest" description="Disordered" evidence="1">
    <location>
        <begin position="122"/>
        <end position="186"/>
    </location>
</feature>
<dbReference type="KEGG" id="lak:106171460"/>
<feature type="transmembrane region" description="Helical" evidence="2">
    <location>
        <begin position="12"/>
        <end position="33"/>
    </location>
</feature>
<evidence type="ECO:0000313" key="7">
    <source>
        <dbReference type="RefSeq" id="XP_013407274.1"/>
    </source>
</evidence>
<feature type="compositionally biased region" description="Basic and acidic residues" evidence="1">
    <location>
        <begin position="142"/>
        <end position="169"/>
    </location>
</feature>
<gene>
    <name evidence="4 5 6 7 8 9" type="primary">LOC106171460</name>
</gene>
<dbReference type="Proteomes" id="UP000085678">
    <property type="component" value="Unplaced"/>
</dbReference>
<dbReference type="RefSeq" id="XP_013407272.1">
    <property type="nucleotide sequence ID" value="XM_013551818.1"/>
</dbReference>
<dbReference type="GO" id="GO:0005615">
    <property type="term" value="C:extracellular space"/>
    <property type="evidence" value="ECO:0007669"/>
    <property type="project" value="TreeGrafter"/>
</dbReference>
<evidence type="ECO:0000256" key="2">
    <source>
        <dbReference type="SAM" id="Phobius"/>
    </source>
</evidence>
<evidence type="ECO:0000313" key="3">
    <source>
        <dbReference type="Proteomes" id="UP000085678"/>
    </source>
</evidence>
<evidence type="ECO:0000256" key="1">
    <source>
        <dbReference type="SAM" id="MobiDB-lite"/>
    </source>
</evidence>
<sequence>MRLASPVRLWRGYRTAISLVALGFMVTCMLLNFQQQDNTGDIFSDYELRFGDKGEDPKQQLDGGNLHALWKHNALVKIDRRPQAHFGGDNVKGWESNDDLRVEHDNGLEGKVFRNAGNSVITHTRRETNLTLPSMHNSEQQQNDHETYSDYDDIEKFSVDVKQSRNKENDESDEDEDDDDGDYEEEDFDDEYNEKLLENPNTHAHQNIKIGKTPSYPLLPTKNSIKNHEEEAFPFLGMGKTDQRHMELLNGKQHFENRNGPSIAWGKSGKSQSKMSSPLSKYNSLMISTKPPQVSQHLPKGGKHQLLNERHGNVQSLQNDKPGAWDSSPANGSVIQKELKQKIDTAKNQSDFQIVEDRIYWSTTVESMVPKGNTKTDIMKYLDVRKSEVLQVSTPSWNKCGRLPNQHVVFSNGMSACARYRDPHNKLVLGEVLSYYLAGLLGLDNVPIVVLSEVDSTVSQWQQQRKQIQQAHWKEGKIVAFIQWIDNLNGERSRVKMPYCLLNAFTSHRVVDRNSPFLQTLSTSGLIHLLQWGEMIIFDYITGNYDRVASMQDGADKESKPSIMHENIRNLRRIPKTNKFWLIDNESGLFDAYDLMYRGAKTDQRFQQFHEQTLKLLCIFRRRIVENIFDLLKNPNPEQTLLQYAINHEPLFKKLSSTLTVKDNYIFLSRFKERVEDVATWINYCKNRE</sequence>
<dbReference type="RefSeq" id="XP_013407274.1">
    <property type="nucleotide sequence ID" value="XM_013551820.1"/>
</dbReference>
<evidence type="ECO:0000313" key="8">
    <source>
        <dbReference type="RefSeq" id="XP_013407276.1"/>
    </source>
</evidence>
<organism evidence="3 6">
    <name type="scientific">Lingula anatina</name>
    <name type="common">Brachiopod</name>
    <name type="synonym">Lingula unguis</name>
    <dbReference type="NCBI Taxonomy" id="7574"/>
    <lineage>
        <taxon>Eukaryota</taxon>
        <taxon>Metazoa</taxon>
        <taxon>Spiralia</taxon>
        <taxon>Lophotrochozoa</taxon>
        <taxon>Brachiopoda</taxon>
        <taxon>Linguliformea</taxon>
        <taxon>Lingulata</taxon>
        <taxon>Lingulida</taxon>
        <taxon>Linguloidea</taxon>
        <taxon>Lingulidae</taxon>
        <taxon>Lingula</taxon>
    </lineage>
</organism>